<dbReference type="AlphaFoldDB" id="A0A9W8BBA0"/>
<protein>
    <recommendedName>
        <fullName evidence="3">Pre-mRNA-splicing factor 18</fullName>
    </recommendedName>
</protein>
<keyword evidence="7" id="KW-0539">Nucleus</keyword>
<gene>
    <name evidence="10" type="ORF">H4R34_001166</name>
</gene>
<dbReference type="Gene3D" id="4.10.280.110">
    <property type="entry name" value="Pre-mRNA processing factor 4 domain"/>
    <property type="match status" value="1"/>
</dbReference>
<dbReference type="PANTHER" id="PTHR13007">
    <property type="entry name" value="PRE-MRNA SPLICING FACTOR-RELATED"/>
    <property type="match status" value="1"/>
</dbReference>
<dbReference type="Pfam" id="PF08799">
    <property type="entry name" value="PRP4"/>
    <property type="match status" value="1"/>
</dbReference>
<feature type="domain" description="Pre-mRNA processing factor 4 (PRP4)-like" evidence="9">
    <location>
        <begin position="156"/>
        <end position="205"/>
    </location>
</feature>
<evidence type="ECO:0000256" key="6">
    <source>
        <dbReference type="ARBA" id="ARBA00023187"/>
    </source>
</evidence>
<evidence type="ECO:0000256" key="1">
    <source>
        <dbReference type="ARBA" id="ARBA00004123"/>
    </source>
</evidence>
<evidence type="ECO:0000256" key="8">
    <source>
        <dbReference type="SAM" id="MobiDB-lite"/>
    </source>
</evidence>
<name>A0A9W8BBA0_9FUNG</name>
<keyword evidence="11" id="KW-1185">Reference proteome</keyword>
<keyword evidence="5" id="KW-0747">Spliceosome</keyword>
<dbReference type="GO" id="GO:0000350">
    <property type="term" value="P:generation of catalytic spliceosome for second transesterification step"/>
    <property type="evidence" value="ECO:0007669"/>
    <property type="project" value="TreeGrafter"/>
</dbReference>
<evidence type="ECO:0000313" key="10">
    <source>
        <dbReference type="EMBL" id="KAJ1983618.1"/>
    </source>
</evidence>
<keyword evidence="6" id="KW-0508">mRNA splicing</keyword>
<feature type="region of interest" description="Disordered" evidence="8">
    <location>
        <begin position="23"/>
        <end position="120"/>
    </location>
</feature>
<dbReference type="OrthoDB" id="10261918at2759"/>
<dbReference type="InterPro" id="IPR004098">
    <property type="entry name" value="Prp18"/>
</dbReference>
<dbReference type="SMART" id="SM00500">
    <property type="entry name" value="SFM"/>
    <property type="match status" value="1"/>
</dbReference>
<comment type="caution">
    <text evidence="10">The sequence shown here is derived from an EMBL/GenBank/DDBJ whole genome shotgun (WGS) entry which is preliminary data.</text>
</comment>
<evidence type="ECO:0000256" key="4">
    <source>
        <dbReference type="ARBA" id="ARBA00022664"/>
    </source>
</evidence>
<dbReference type="GO" id="GO:0071021">
    <property type="term" value="C:U2-type post-spliceosomal complex"/>
    <property type="evidence" value="ECO:0007669"/>
    <property type="project" value="TreeGrafter"/>
</dbReference>
<evidence type="ECO:0000313" key="11">
    <source>
        <dbReference type="Proteomes" id="UP001151582"/>
    </source>
</evidence>
<evidence type="ECO:0000256" key="7">
    <source>
        <dbReference type="ARBA" id="ARBA00023242"/>
    </source>
</evidence>
<proteinExistence type="inferred from homology"/>
<feature type="compositionally biased region" description="Basic and acidic residues" evidence="8">
    <location>
        <begin position="62"/>
        <end position="87"/>
    </location>
</feature>
<comment type="subcellular location">
    <subcellularLocation>
        <location evidence="1">Nucleus</location>
    </subcellularLocation>
</comment>
<dbReference type="InterPro" id="IPR014906">
    <property type="entry name" value="PRP4-like"/>
</dbReference>
<dbReference type="SUPFAM" id="SSF158230">
    <property type="entry name" value="PRP4-like"/>
    <property type="match status" value="1"/>
</dbReference>
<evidence type="ECO:0000256" key="3">
    <source>
        <dbReference type="ARBA" id="ARBA00018242"/>
    </source>
</evidence>
<accession>A0A9W8BBA0</accession>
<dbReference type="PANTHER" id="PTHR13007:SF19">
    <property type="entry name" value="PRE-MRNA-SPLICING FACTOR 18"/>
    <property type="match status" value="1"/>
</dbReference>
<reference evidence="10" key="1">
    <citation type="submission" date="2022-07" db="EMBL/GenBank/DDBJ databases">
        <title>Phylogenomic reconstructions and comparative analyses of Kickxellomycotina fungi.</title>
        <authorList>
            <person name="Reynolds N.K."/>
            <person name="Stajich J.E."/>
            <person name="Barry K."/>
            <person name="Grigoriev I.V."/>
            <person name="Crous P."/>
            <person name="Smith M.E."/>
        </authorList>
    </citation>
    <scope>NUCLEOTIDE SEQUENCE</scope>
    <source>
        <strain evidence="10">RSA 567</strain>
    </source>
</reference>
<organism evidence="10 11">
    <name type="scientific">Dimargaris verticillata</name>
    <dbReference type="NCBI Taxonomy" id="2761393"/>
    <lineage>
        <taxon>Eukaryota</taxon>
        <taxon>Fungi</taxon>
        <taxon>Fungi incertae sedis</taxon>
        <taxon>Zoopagomycota</taxon>
        <taxon>Kickxellomycotina</taxon>
        <taxon>Dimargaritomycetes</taxon>
        <taxon>Dimargaritales</taxon>
        <taxon>Dimargaritaceae</taxon>
        <taxon>Dimargaris</taxon>
    </lineage>
</organism>
<evidence type="ECO:0000259" key="9">
    <source>
        <dbReference type="SMART" id="SM00500"/>
    </source>
</evidence>
<dbReference type="EMBL" id="JANBQB010000047">
    <property type="protein sequence ID" value="KAJ1983618.1"/>
    <property type="molecule type" value="Genomic_DNA"/>
</dbReference>
<comment type="similarity">
    <text evidence="2">Belongs to the PRP18 family.</text>
</comment>
<dbReference type="Pfam" id="PF02840">
    <property type="entry name" value="Prp18"/>
    <property type="match status" value="1"/>
</dbReference>
<evidence type="ECO:0000256" key="2">
    <source>
        <dbReference type="ARBA" id="ARBA00008137"/>
    </source>
</evidence>
<dbReference type="GO" id="GO:0046540">
    <property type="term" value="C:U4/U6 x U5 tri-snRNP complex"/>
    <property type="evidence" value="ECO:0007669"/>
    <property type="project" value="TreeGrafter"/>
</dbReference>
<evidence type="ECO:0000256" key="5">
    <source>
        <dbReference type="ARBA" id="ARBA00022728"/>
    </source>
</evidence>
<feature type="compositionally biased region" description="Low complexity" evidence="8">
    <location>
        <begin position="23"/>
        <end position="56"/>
    </location>
</feature>
<dbReference type="SUPFAM" id="SSF47938">
    <property type="entry name" value="Functional domain of the splicing factor Prp18"/>
    <property type="match status" value="1"/>
</dbReference>
<sequence length="419" mass="46787">MNGAWRTNLQDEIVRRKALLAKAKAAPLANSTDSQAADPAATSSPSTSSTASSTTPRPKYLKKSELERLEREEYLKSQARREQERQAKRQGTATLGKRPEPDNSTGCDGQGSGAVADTQTPSRSLGLADAASLGPAQALARQAELDAADSQDTFSIAADEVIRRLRAKGQPIRLFGETDRQRSIRLRALELMEERSEGQRNDFMKNLEEMESGLALEALQKQAEGDSTESAAVQAKRRKKEQFMKDYDTTRISLKLLQTDIDLVYTLIYVYLKRLMYEWEEELNNRPDRVKTSAHGKLAAATQKQCVDYLRPLFKQLKRKQVEPDVLARLVEITENMQAREYVQANSAYLQLSIGNAPWPIGVTMVGIHARSAREKINASHVAHALNDETQRKWIQSVKRLMTFAQNKYPPADGAKAIG</sequence>
<keyword evidence="4" id="KW-0507">mRNA processing</keyword>
<dbReference type="InterPro" id="IPR036285">
    <property type="entry name" value="PRP4-like_sf"/>
</dbReference>
<dbReference type="Gene3D" id="1.20.940.10">
    <property type="entry name" value="Functional domain of the splicing factor Prp18"/>
    <property type="match status" value="1"/>
</dbReference>
<dbReference type="Proteomes" id="UP001151582">
    <property type="component" value="Unassembled WGS sequence"/>
</dbReference>
<dbReference type="InterPro" id="IPR039979">
    <property type="entry name" value="PRPF18"/>
</dbReference>
<dbReference type="GO" id="GO:0005682">
    <property type="term" value="C:U5 snRNP"/>
    <property type="evidence" value="ECO:0007669"/>
    <property type="project" value="TreeGrafter"/>
</dbReference>